<sequence length="263" mass="29721">MALGPDVDLGLEGGRLLWMTAGAGSGARWACPARCGPWGGSRSVWTRGWSGFGGGLCQDRAMAGMSVVLDVIKTAAAVAVPVVVVVVGHRLSMRLKLWEASQWRNQELIKARLQYYGQLAPMINDVMCYLTFVGRWKELTPPEVVKIKRDMDRMFFSVAPLFSQQAFDAYGDFVRACFVEYRGWAQDAQIRSGFVRRRQARPDSWDSEWEQLFTFNEDQDIRWEGLAQIREQYDRLLAALAEDIALSEPRSRYATVEVVVNAR</sequence>
<reference evidence="1" key="2">
    <citation type="submission" date="2020-09" db="EMBL/GenBank/DDBJ databases">
        <authorList>
            <person name="Sun Q."/>
            <person name="Ohkuma M."/>
        </authorList>
    </citation>
    <scope>NUCLEOTIDE SEQUENCE</scope>
    <source>
        <strain evidence="1">JCM 4369</strain>
    </source>
</reference>
<reference evidence="1" key="1">
    <citation type="journal article" date="2014" name="Int. J. Syst. Evol. Microbiol.">
        <title>Complete genome sequence of Corynebacterium casei LMG S-19264T (=DSM 44701T), isolated from a smear-ripened cheese.</title>
        <authorList>
            <consortium name="US DOE Joint Genome Institute (JGI-PGF)"/>
            <person name="Walter F."/>
            <person name="Albersmeier A."/>
            <person name="Kalinowski J."/>
            <person name="Ruckert C."/>
        </authorList>
    </citation>
    <scope>NUCLEOTIDE SEQUENCE</scope>
    <source>
        <strain evidence="1">JCM 4369</strain>
    </source>
</reference>
<name>A0A918MCZ3_9ACTN</name>
<proteinExistence type="predicted"/>
<dbReference type="Proteomes" id="UP000618795">
    <property type="component" value="Unassembled WGS sequence"/>
</dbReference>
<accession>A0A918MCZ3</accession>
<comment type="caution">
    <text evidence="1">The sequence shown here is derived from an EMBL/GenBank/DDBJ whole genome shotgun (WGS) entry which is preliminary data.</text>
</comment>
<organism evidence="1 2">
    <name type="scientific">Streptomyces filipinensis</name>
    <dbReference type="NCBI Taxonomy" id="66887"/>
    <lineage>
        <taxon>Bacteria</taxon>
        <taxon>Bacillati</taxon>
        <taxon>Actinomycetota</taxon>
        <taxon>Actinomycetes</taxon>
        <taxon>Kitasatosporales</taxon>
        <taxon>Streptomycetaceae</taxon>
        <taxon>Streptomyces</taxon>
    </lineage>
</organism>
<keyword evidence="2" id="KW-1185">Reference proteome</keyword>
<evidence type="ECO:0000313" key="2">
    <source>
        <dbReference type="Proteomes" id="UP000618795"/>
    </source>
</evidence>
<protein>
    <submittedName>
        <fullName evidence="1">Uncharacterized protein</fullName>
    </submittedName>
</protein>
<dbReference type="EMBL" id="BMTD01000015">
    <property type="protein sequence ID" value="GGV12139.1"/>
    <property type="molecule type" value="Genomic_DNA"/>
</dbReference>
<evidence type="ECO:0000313" key="1">
    <source>
        <dbReference type="EMBL" id="GGV12139.1"/>
    </source>
</evidence>
<dbReference type="AlphaFoldDB" id="A0A918MCZ3"/>
<gene>
    <name evidence="1" type="ORF">GCM10010260_58450</name>
</gene>